<dbReference type="PANTHER" id="PTHR44129">
    <property type="entry name" value="WD REPEAT-CONTAINING PROTEIN POP1"/>
    <property type="match status" value="1"/>
</dbReference>
<dbReference type="InterPro" id="IPR056884">
    <property type="entry name" value="NPHP3-like_N"/>
</dbReference>
<accession>A0A0C3G187</accession>
<dbReference type="PROSITE" id="PS50837">
    <property type="entry name" value="NACHT"/>
    <property type="match status" value="1"/>
</dbReference>
<proteinExistence type="predicted"/>
<dbReference type="InParanoid" id="A0A0C3G187"/>
<feature type="repeat" description="WD" evidence="3">
    <location>
        <begin position="895"/>
        <end position="936"/>
    </location>
</feature>
<dbReference type="Gene3D" id="3.40.50.300">
    <property type="entry name" value="P-loop containing nucleotide triphosphate hydrolases"/>
    <property type="match status" value="1"/>
</dbReference>
<protein>
    <recommendedName>
        <fullName evidence="4">NACHT domain-containing protein</fullName>
    </recommendedName>
</protein>
<dbReference type="PRINTS" id="PR00320">
    <property type="entry name" value="GPROTEINBRPT"/>
</dbReference>
<keyword evidence="2" id="KW-0677">Repeat</keyword>
<evidence type="ECO:0000256" key="3">
    <source>
        <dbReference type="PROSITE-ProRule" id="PRU00221"/>
    </source>
</evidence>
<feature type="repeat" description="WD" evidence="3">
    <location>
        <begin position="983"/>
        <end position="1015"/>
    </location>
</feature>
<dbReference type="InterPro" id="IPR019775">
    <property type="entry name" value="WD40_repeat_CS"/>
</dbReference>
<dbReference type="InterPro" id="IPR001680">
    <property type="entry name" value="WD40_rpt"/>
</dbReference>
<evidence type="ECO:0000313" key="6">
    <source>
        <dbReference type="Proteomes" id="UP000054166"/>
    </source>
</evidence>
<dbReference type="HOGENOM" id="CLU_000288_6_3_1"/>
<dbReference type="EMBL" id="KN832987">
    <property type="protein sequence ID" value="KIM84491.1"/>
    <property type="molecule type" value="Genomic_DNA"/>
</dbReference>
<keyword evidence="1 3" id="KW-0853">WD repeat</keyword>
<dbReference type="PROSITE" id="PS50082">
    <property type="entry name" value="WD_REPEATS_2"/>
    <property type="match status" value="7"/>
</dbReference>
<sequence>MNALVRLLEVKFDLVSLLLDASVLISLIIASMVKGAVSSDFANRIQQCQSRFKSLYEKLELTILLETRKTIKETRIDMIRKEHRELLDRLPRVKGSGYDGGRTCWKGTRKDVIEKILKWALRPVADQADKTRLLWFHSPAGMGKSAIASTVASLLDDRNPSDYLNILQKRNRPCLGASFFGAWDEATRSKPDHIFSTIAFQMSSFDPSIARGVCQALSDNMDVGHSALTNQFQKLIRDPLCDAENFQNPMIIVIDGLDECLDEQNPKHDLLSIITGGFCHLPSFVRLIITSRPSKRFQAQFLAMGDTVWSYDLGAIQRRVVDDDIALYIKLRLGLIARFHWDLAVDADWPGQVRRDALVTRAAGLFIWAAITCNFVADDEIGDPETQLSLILADTPGSIFVEPPPWKELDDLYLRVLHQAVTAKTPTTRLQRFCEVVGAIVIVADPLSASALEKLLNVHPLTATTPSEPVHDCLRKLQSVLVVPESQAIRIIHPSFSDFLVDPGRCIDGRFYINPIPHHCQLAKACLRHMSQSLHRDICHIGRTARMNTDILDLNDRLSRYIPEELQYACRFWAEHLYKSPIDDGELHEMVKVFILEHMLHWLEVLSLLRVMDTGVIALKTAQSWVKMMPTPQDPFGYLSLMLEDGHRFLRQFRTPMVCSAAHIYISALAFCPQSTSLFNIFSARYQDGVRVYSGAHMLWTPCIAKLEGHSGPVHTVAFSPDGTKIVSAADDIRVWDSKTGAQMGQPFGHAEGIFSIAFSQDGAHIATASNDKCQVWELGTGRATDAILDTFIGTILCVAFAPEGLQLLLGSYGRTDNGSFNYYVSSIGLSIDRGQSVGGTESTLWLSNYSSTATRVFRPLMAFSPIRHHVVTSSDDNTLCIWDTRTGTSIVTTQGRHSSAISSVAYSPDGNQIVSGSHDKTVRVWDMTGAQTAVSGPLSDVTHNFPLTVALSHDGDYLLAGAHEKTLHVFEKSTGTAVHAPFEGHTGAILSVAFSPDGSTIVSGSYDKSLRLWDSRIDMDVNASQNSMICSVAFSPDGKQFISASHDIRLWDADTGLEISRPFEGHSKRIPFVAFSPDGSQIVSVSRDNTARIWNLETRDVVVTPLVVHREEIIAMFSPDSQQIVTCSFSPNLFVRDLQSGSTITLSWKARVISSAFSSDGSRIVSGFEDGTIHVWDSKTGVPVGALLSGHFGPVLSVAFSQDGLLFASGSLDKTVRVWNMVTDTAVGAAFKDHSAPILSAVFSLDSSRIISASSREQFIWDIKTGQRDTLNQEELEDLDLGRDNSRSPFMRLLDDGWVVGLDNKKIFWIPADNRGPWASYGTRMVLGGQRLTLLDTSNIPR</sequence>
<feature type="domain" description="NACHT" evidence="4">
    <location>
        <begin position="132"/>
        <end position="294"/>
    </location>
</feature>
<dbReference type="InterPro" id="IPR050349">
    <property type="entry name" value="WD_LIS1/nudF_dynein_reg"/>
</dbReference>
<dbReference type="InterPro" id="IPR020472">
    <property type="entry name" value="WD40_PAC1"/>
</dbReference>
<dbReference type="Pfam" id="PF00400">
    <property type="entry name" value="WD40"/>
    <property type="match status" value="9"/>
</dbReference>
<dbReference type="SUPFAM" id="SSF50978">
    <property type="entry name" value="WD40 repeat-like"/>
    <property type="match status" value="1"/>
</dbReference>
<evidence type="ECO:0000313" key="5">
    <source>
        <dbReference type="EMBL" id="KIM84491.1"/>
    </source>
</evidence>
<evidence type="ECO:0000256" key="1">
    <source>
        <dbReference type="ARBA" id="ARBA00022574"/>
    </source>
</evidence>
<feature type="repeat" description="WD" evidence="3">
    <location>
        <begin position="862"/>
        <end position="893"/>
    </location>
</feature>
<dbReference type="SMART" id="SM00320">
    <property type="entry name" value="WD40"/>
    <property type="match status" value="12"/>
</dbReference>
<dbReference type="Proteomes" id="UP000054166">
    <property type="component" value="Unassembled WGS sequence"/>
</dbReference>
<keyword evidence="6" id="KW-1185">Reference proteome</keyword>
<dbReference type="CDD" id="cd00200">
    <property type="entry name" value="WD40"/>
    <property type="match status" value="2"/>
</dbReference>
<organism evidence="5 6">
    <name type="scientific">Piloderma croceum (strain F 1598)</name>
    <dbReference type="NCBI Taxonomy" id="765440"/>
    <lineage>
        <taxon>Eukaryota</taxon>
        <taxon>Fungi</taxon>
        <taxon>Dikarya</taxon>
        <taxon>Basidiomycota</taxon>
        <taxon>Agaricomycotina</taxon>
        <taxon>Agaricomycetes</taxon>
        <taxon>Agaricomycetidae</taxon>
        <taxon>Atheliales</taxon>
        <taxon>Atheliaceae</taxon>
        <taxon>Piloderma</taxon>
    </lineage>
</organism>
<dbReference type="SUPFAM" id="SSF52540">
    <property type="entry name" value="P-loop containing nucleoside triphosphate hydrolases"/>
    <property type="match status" value="1"/>
</dbReference>
<dbReference type="SUPFAM" id="SSF50998">
    <property type="entry name" value="Quinoprotein alcohol dehydrogenase-like"/>
    <property type="match status" value="1"/>
</dbReference>
<reference evidence="5 6" key="1">
    <citation type="submission" date="2014-04" db="EMBL/GenBank/DDBJ databases">
        <authorList>
            <consortium name="DOE Joint Genome Institute"/>
            <person name="Kuo A."/>
            <person name="Tarkka M."/>
            <person name="Buscot F."/>
            <person name="Kohler A."/>
            <person name="Nagy L.G."/>
            <person name="Floudas D."/>
            <person name="Copeland A."/>
            <person name="Barry K.W."/>
            <person name="Cichocki N."/>
            <person name="Veneault-Fourrey C."/>
            <person name="LaButti K."/>
            <person name="Lindquist E.A."/>
            <person name="Lipzen A."/>
            <person name="Lundell T."/>
            <person name="Morin E."/>
            <person name="Murat C."/>
            <person name="Sun H."/>
            <person name="Tunlid A."/>
            <person name="Henrissat B."/>
            <person name="Grigoriev I.V."/>
            <person name="Hibbett D.S."/>
            <person name="Martin F."/>
            <person name="Nordberg H.P."/>
            <person name="Cantor M.N."/>
            <person name="Hua S.X."/>
        </authorList>
    </citation>
    <scope>NUCLEOTIDE SEQUENCE [LARGE SCALE GENOMIC DNA]</scope>
    <source>
        <strain evidence="5 6">F 1598</strain>
    </source>
</reference>
<dbReference type="Gene3D" id="2.130.10.10">
    <property type="entry name" value="YVTN repeat-like/Quinoprotein amine dehydrogenase"/>
    <property type="match status" value="4"/>
</dbReference>
<feature type="repeat" description="WD" evidence="3">
    <location>
        <begin position="1064"/>
        <end position="1105"/>
    </location>
</feature>
<dbReference type="InterPro" id="IPR036322">
    <property type="entry name" value="WD40_repeat_dom_sf"/>
</dbReference>
<dbReference type="OrthoDB" id="538223at2759"/>
<dbReference type="STRING" id="765440.A0A0C3G187"/>
<evidence type="ECO:0000256" key="2">
    <source>
        <dbReference type="ARBA" id="ARBA00022737"/>
    </source>
</evidence>
<dbReference type="InterPro" id="IPR027417">
    <property type="entry name" value="P-loop_NTPase"/>
</dbReference>
<dbReference type="PROSITE" id="PS00678">
    <property type="entry name" value="WD_REPEATS_1"/>
    <property type="match status" value="4"/>
</dbReference>
<evidence type="ECO:0000259" key="4">
    <source>
        <dbReference type="PROSITE" id="PS50837"/>
    </source>
</evidence>
<name>A0A0C3G187_PILCF</name>
<feature type="repeat" description="WD" evidence="3">
    <location>
        <begin position="1153"/>
        <end position="1187"/>
    </location>
</feature>
<gene>
    <name evidence="5" type="ORF">PILCRDRAFT_384988</name>
</gene>
<dbReference type="InterPro" id="IPR007111">
    <property type="entry name" value="NACHT_NTPase"/>
</dbReference>
<feature type="repeat" description="WD" evidence="3">
    <location>
        <begin position="1189"/>
        <end position="1230"/>
    </location>
</feature>
<feature type="repeat" description="WD" evidence="3">
    <location>
        <begin position="707"/>
        <end position="732"/>
    </location>
</feature>
<reference evidence="6" key="2">
    <citation type="submission" date="2015-01" db="EMBL/GenBank/DDBJ databases">
        <title>Evolutionary Origins and Diversification of the Mycorrhizal Mutualists.</title>
        <authorList>
            <consortium name="DOE Joint Genome Institute"/>
            <consortium name="Mycorrhizal Genomics Consortium"/>
            <person name="Kohler A."/>
            <person name="Kuo A."/>
            <person name="Nagy L.G."/>
            <person name="Floudas D."/>
            <person name="Copeland A."/>
            <person name="Barry K.W."/>
            <person name="Cichocki N."/>
            <person name="Veneault-Fourrey C."/>
            <person name="LaButti K."/>
            <person name="Lindquist E.A."/>
            <person name="Lipzen A."/>
            <person name="Lundell T."/>
            <person name="Morin E."/>
            <person name="Murat C."/>
            <person name="Riley R."/>
            <person name="Ohm R."/>
            <person name="Sun H."/>
            <person name="Tunlid A."/>
            <person name="Henrissat B."/>
            <person name="Grigoriev I.V."/>
            <person name="Hibbett D.S."/>
            <person name="Martin F."/>
        </authorList>
    </citation>
    <scope>NUCLEOTIDE SEQUENCE [LARGE SCALE GENOMIC DNA]</scope>
    <source>
        <strain evidence="6">F 1598</strain>
    </source>
</reference>
<dbReference type="InterPro" id="IPR011047">
    <property type="entry name" value="Quinoprotein_ADH-like_sf"/>
</dbReference>
<dbReference type="Pfam" id="PF24883">
    <property type="entry name" value="NPHP3_N"/>
    <property type="match status" value="1"/>
</dbReference>
<dbReference type="InterPro" id="IPR015943">
    <property type="entry name" value="WD40/YVTN_repeat-like_dom_sf"/>
</dbReference>
<dbReference type="PROSITE" id="PS50294">
    <property type="entry name" value="WD_REPEATS_REGION"/>
    <property type="match status" value="6"/>
</dbReference>